<evidence type="ECO:0000313" key="1">
    <source>
        <dbReference type="EMBL" id="MBE0347313.1"/>
    </source>
</evidence>
<protein>
    <submittedName>
        <fullName evidence="1">Capsular polysaccharide export protein</fullName>
    </submittedName>
</protein>
<organism evidence="1 2">
    <name type="scientific">Pseudoalteromonas peptidolytica F12-50-A1</name>
    <dbReference type="NCBI Taxonomy" id="1315280"/>
    <lineage>
        <taxon>Bacteria</taxon>
        <taxon>Pseudomonadati</taxon>
        <taxon>Pseudomonadota</taxon>
        <taxon>Gammaproteobacteria</taxon>
        <taxon>Alteromonadales</taxon>
        <taxon>Pseudoalteromonadaceae</taxon>
        <taxon>Pseudoalteromonas</taxon>
    </lineage>
</organism>
<dbReference type="GO" id="GO:0015774">
    <property type="term" value="P:polysaccharide transport"/>
    <property type="evidence" value="ECO:0007669"/>
    <property type="project" value="InterPro"/>
</dbReference>
<accession>A0A8I0T5J3</accession>
<proteinExistence type="predicted"/>
<name>A0A8I0T5J3_9GAMM</name>
<sequence>MCFYESNARYFHHSEKYFIEKAVELVYLCMYPSAAYYCKINRLNYIYAPDAARENYKSDIKTLSEKEVEQSIVFHKTLLPQLENNFKLTAEQYAQFYDDIFANESCLGAVIIGDVRVFSSTAKIISQKRSKKIIYFEPGPFGTMIFDEKGVNKNMEISKFDCHEITLGTSSNEILSEFYTVNSCKKYFEGDFFAYFRKIPDVFLSVPPFFMRKALLVELQTGEGLTDSLPYLVSRIVSKQPKAIKYKSPDRFIFFPLQVPCDVQIIMNSPHFRSIKSMLSELISNLPDGYKLIIREHPMNLGRYGKDFYQIITNSENAILDNSTSIDKLIKNADLVVVCNSTVGVEALRTDTEVFTLGDSYYRSCTHFYDPTYSLKEQLLFAIENPITREFKNNYLSKLYRDYLIKDNYKNEKYFNLEKMVERLCGFYA</sequence>
<comment type="caution">
    <text evidence="1">The sequence shown here is derived from an EMBL/GenBank/DDBJ whole genome shotgun (WGS) entry which is preliminary data.</text>
</comment>
<evidence type="ECO:0000313" key="2">
    <source>
        <dbReference type="Proteomes" id="UP000660708"/>
    </source>
</evidence>
<dbReference type="InterPro" id="IPR007833">
    <property type="entry name" value="Capsule_polysaccharide_synth"/>
</dbReference>
<dbReference type="Proteomes" id="UP000660708">
    <property type="component" value="Unassembled WGS sequence"/>
</dbReference>
<gene>
    <name evidence="1" type="primary">kpsS</name>
    <name evidence="1" type="ORF">PPEP_a1737</name>
</gene>
<dbReference type="Gene3D" id="3.40.50.12580">
    <property type="match status" value="1"/>
</dbReference>
<dbReference type="Pfam" id="PF05159">
    <property type="entry name" value="Capsule_synth"/>
    <property type="match status" value="1"/>
</dbReference>
<keyword evidence="2" id="KW-1185">Reference proteome</keyword>
<dbReference type="AlphaFoldDB" id="A0A8I0T5J3"/>
<reference evidence="1 2" key="1">
    <citation type="submission" date="2015-06" db="EMBL/GenBank/DDBJ databases">
        <title>Genome sequence of Pseudoalteromonas peptidolytica.</title>
        <authorList>
            <person name="Xie B.-B."/>
            <person name="Rong J.-C."/>
            <person name="Qin Q.-L."/>
            <person name="Zhang Y.-Z."/>
        </authorList>
    </citation>
    <scope>NUCLEOTIDE SEQUENCE [LARGE SCALE GENOMIC DNA]</scope>
    <source>
        <strain evidence="1 2">F12-50-A1</strain>
    </source>
</reference>
<dbReference type="GO" id="GO:0000271">
    <property type="term" value="P:polysaccharide biosynthetic process"/>
    <property type="evidence" value="ECO:0007669"/>
    <property type="project" value="InterPro"/>
</dbReference>
<dbReference type="InterPro" id="IPR043148">
    <property type="entry name" value="TagF_C"/>
</dbReference>
<dbReference type="EMBL" id="AQHF01000026">
    <property type="protein sequence ID" value="MBE0347313.1"/>
    <property type="molecule type" value="Genomic_DNA"/>
</dbReference>